<evidence type="ECO:0000313" key="1">
    <source>
        <dbReference type="EMBL" id="MEA5428224.1"/>
    </source>
</evidence>
<dbReference type="Proteomes" id="UP001302222">
    <property type="component" value="Unassembled WGS sequence"/>
</dbReference>
<dbReference type="RefSeq" id="WP_323260362.1">
    <property type="nucleotide sequence ID" value="NZ_JAYGIM010000013.1"/>
</dbReference>
<dbReference type="EMBL" id="JAYGIM010000013">
    <property type="protein sequence ID" value="MEA5428224.1"/>
    <property type="molecule type" value="Genomic_DNA"/>
</dbReference>
<proteinExistence type="predicted"/>
<organism evidence="1 2">
    <name type="scientific">Arcicella lustrica</name>
    <dbReference type="NCBI Taxonomy" id="2984196"/>
    <lineage>
        <taxon>Bacteria</taxon>
        <taxon>Pseudomonadati</taxon>
        <taxon>Bacteroidota</taxon>
        <taxon>Cytophagia</taxon>
        <taxon>Cytophagales</taxon>
        <taxon>Flectobacillaceae</taxon>
        <taxon>Arcicella</taxon>
    </lineage>
</organism>
<reference evidence="1 2" key="1">
    <citation type="submission" date="2023-12" db="EMBL/GenBank/DDBJ databases">
        <title>Novel species of the genus Arcicella isolated from rivers.</title>
        <authorList>
            <person name="Lu H."/>
        </authorList>
    </citation>
    <scope>NUCLEOTIDE SEQUENCE [LARGE SCALE GENOMIC DNA]</scope>
    <source>
        <strain evidence="1 2">DC25W</strain>
    </source>
</reference>
<gene>
    <name evidence="1" type="ORF">VB798_16645</name>
</gene>
<evidence type="ECO:0000313" key="2">
    <source>
        <dbReference type="Proteomes" id="UP001302222"/>
    </source>
</evidence>
<sequence length="131" mass="15420">MSNLFLYIQVRNNRNNITYNNESIDFVKKTKPSVIVYDIDNHSDNLTFHYANSLIKEAEKVLVFFELEEDASLKQMMALLNNLLDKPDSLKLLIKGNNERLEKTISILDYQKIKENTHEINILETILREFL</sequence>
<comment type="caution">
    <text evidence="1">The sequence shown here is derived from an EMBL/GenBank/DDBJ whole genome shotgun (WGS) entry which is preliminary data.</text>
</comment>
<accession>A0ABU5SLP0</accession>
<keyword evidence="2" id="KW-1185">Reference proteome</keyword>
<name>A0ABU5SLP0_9BACT</name>
<protein>
    <submittedName>
        <fullName evidence="1">Uncharacterized protein</fullName>
    </submittedName>
</protein>